<dbReference type="InterPro" id="IPR013785">
    <property type="entry name" value="Aldolase_TIM"/>
</dbReference>
<protein>
    <submittedName>
        <fullName evidence="8">SDR family NAD(P)-dependent oxidoreductase</fullName>
    </submittedName>
</protein>
<dbReference type="SUPFAM" id="SSF52151">
    <property type="entry name" value="FabD/lysophospholipase-like"/>
    <property type="match status" value="1"/>
</dbReference>
<dbReference type="Gene3D" id="3.20.20.70">
    <property type="entry name" value="Aldolase class I"/>
    <property type="match status" value="2"/>
</dbReference>
<feature type="domain" description="Ketosynthase family 3 (KS3)" evidence="7">
    <location>
        <begin position="684"/>
        <end position="1128"/>
    </location>
</feature>
<dbReference type="InterPro" id="IPR014031">
    <property type="entry name" value="Ketoacyl_synth_C"/>
</dbReference>
<evidence type="ECO:0000259" key="6">
    <source>
        <dbReference type="PROSITE" id="PS50075"/>
    </source>
</evidence>
<dbReference type="Gene3D" id="3.40.47.10">
    <property type="match status" value="1"/>
</dbReference>
<dbReference type="Gene3D" id="3.40.50.720">
    <property type="entry name" value="NAD(P)-binding Rossmann-like Domain"/>
    <property type="match status" value="1"/>
</dbReference>
<dbReference type="Gene3D" id="3.40.366.10">
    <property type="entry name" value="Malonyl-Coenzyme A Acyl Carrier Protein, domain 2"/>
    <property type="match status" value="1"/>
</dbReference>
<comment type="caution">
    <text evidence="8">The sequence shown here is derived from an EMBL/GenBank/DDBJ whole genome shotgun (WGS) entry which is preliminary data.</text>
</comment>
<sequence>MTADKGQTGPDVRGRAQGEIIGIGPFGRPSPQLVAAVARAGGLGVLDLGLDRDRARYALAEVGRWWKGTFGVRVPAGCGAHPEDLPGAVDTVVMDAAVRYATEGDPAEYAKGRRLLVEVVDPEDVVTALRFPGVSGLIARGCEAGGRVGELTTFVLLQQLLADARVNVPVYAAGGIGPHTAAAAMVGGAAGVVLDVQFALVREMDLPADVVSALAAMDGSETKVVRRHRVYTRPDLPDIDLDGLDLAGINARLGAKGLRHELLPVGQDGALASALAERYKTAGGIVQAVREQIAVHIRAAVRAEPLAPRDNPPGSSIAREYPVVQGPMTRVSDRSAFAAAIAQDGGLPFLALALMGGDEVRQLLLETAERLGDRPWGVGILGFAPPRLREAQLAAVHEVKPPYALIAGGRPPQSAPLEDAGISTYLHVPSPGLLERFLSEGARKFVFEGLECGGHVGPRASFPLWDAQIDRLLTFAAENPGAAAEMSVLFAGGIHDERSAAMVSALAGPLAEHGADIRVLMGTAYLFTYEAVAAGAILPGFQRAAIECDRTTLLETSPGHATRCARTPYVQEFEEARRELEAAGAGRKEMWAKLEELNLGRLRIAARGLRRAGAQGDLEMVEAGEQRREGMYMIGQVAALRSATTSITGLHEQVTTGATSFLAARAVTLGIETGEAAPAVAAAPADIAIVGMGCVFPGARDLGEYWANIVGGVDAVTEVPIERWDPEVYYDPAAGRHDSGTKTPSKWGGFLPDIPFDACAYGIPPNSLASVEPMQLLSLEVAARALSDAGYADRAFDRSRTSVFFGAEAGTDLGTAYSARAILPKYFGEVPEELDAQLPRLTEDSFPGVLTNVIAGRIANRLNLGGATYTVDAACAASLAALDAACKELVAGTSDMVLCGGADLHNGIYDYLLFSSVHTLSPSGRCATFDAGADGIALGEGVACVVLKRLADAERDGDRIYAVIKSVAASSDGRSLGLTAPRVEGQRLALERAYERAGISPADVGLVEAHGTGTEVGDRTELTTLTEMFMEAGAEPGSVTLGSVKSQIGHTKCAAGLAGLIKTAYALHTGVLPGTLHLTKPSKAWDAVTSPFAFGSGARPWAAAPAERYAGLSGFGFGGSNFHSVLAGYDGAPEPISGLPEWPAELFLIRGADCTAARAELDRLGALLDTDGVRLRDLARTFAEGEGPVQVALVATSLDDLRGKLDSALDTTPGLRSAPGVFVPENDAQDPGQIAFLFPGQGSQRPGMLADLFVAFPRLQRLLRAGGERGADGRYARAMFPPTAFTPAEDERQRAAITDTRIAQPALGIAGMAVHRLLTGLGVRPDLAGGHSYGELVALCAAGVFGEDELIALSATRADAILAAAGAMGGGGHGDPGAMAAVTATLPDVRAALAGVSGIVVANHNAPRQVVISGSTAALETALGALEAQGIAARRLPVACAFHSPLVAGAAATLRAELAGRDLRPPAFPVWSNTTAAPYGAEPASLRATLAGQVAAPVRFVDQIEAMYAAGARVFVEAGPGRVITRLVGSILGDRPHTAVSVDTPGENGLERLLEALARLAVAGVPVDPLPLFAGRDARPVPAAGGRRAPSWTVNGHLVRTADGGYLTNALRPAERVALPSGGTMGADPEPAPSTSEAAVLEYLRTSRELVAAQRDVVLGFLGTAMPAAAPKPVPAPVPAPRAVHSGEVLSEPTAGSAPGPEAAQAARLGPDEIRAAVLSIIGGRTGYPEDMLGADLDLEADLSIDSIKRTEIIGELAERVGLTTAGVRLAEPVVEELARIRTIGEIVPWICSHLGVGEGVEKTAPEVAIPAQAPPSAPVVPSAPVPPSAPAVPPAAARPAVPDQGDVRAMPVVGPPLRQIIRMRDLPALPLPAQGSFAGKRFVIVDDGCGVALELADLLEQRGAQVRTPLEPEGPCDGLVHLAALRPGGGPVLPGAYGGIRDALLGGGLRWLVLASGSGGTFGRRFDGTGIGDPSAGAGLRGLARTLAQEYPDVLVRALDVDAKDAPRALAQRILAEMLVADSPVDVGHDGDTRRTLTVTPAELPVPAPNGAAGATAHGLDLGPDSVVLLTGGARGITARVALELARTTGCHLELIGRTLEPRPVEDPAIAGASDEVSLRRALAAQGGRAPAEIEVAIRRIIAEREVRAVLETMRGPAASVRYHALDVRDPQAVRAIVEDVYARHGRLDGVVHGAGLLEDRLVRDKVPESFARVYRTKVDGACALAAAVRPDLRFFVVFGSIAGVHGNRGQADYAAANDACGTLAQVWRTELRGKVLVADWGPWAGGGMVSPELAREYARRGLALIEPGAGVAALLREIAYGDEVQVVLAATTAR</sequence>
<organism evidence="8 9">
    <name type="scientific">Actinomadura rudentiformis</name>
    <dbReference type="NCBI Taxonomy" id="359158"/>
    <lineage>
        <taxon>Bacteria</taxon>
        <taxon>Bacillati</taxon>
        <taxon>Actinomycetota</taxon>
        <taxon>Actinomycetes</taxon>
        <taxon>Streptosporangiales</taxon>
        <taxon>Thermomonosporaceae</taxon>
        <taxon>Actinomadura</taxon>
    </lineage>
</organism>
<name>A0A6H9YNZ4_9ACTN</name>
<feature type="domain" description="Carrier" evidence="6">
    <location>
        <begin position="1705"/>
        <end position="1795"/>
    </location>
</feature>
<dbReference type="SMART" id="SM00827">
    <property type="entry name" value="PKS_AT"/>
    <property type="match status" value="1"/>
</dbReference>
<keyword evidence="1" id="KW-0596">Phosphopantetheine</keyword>
<dbReference type="SUPFAM" id="SSF51735">
    <property type="entry name" value="NAD(P)-binding Rossmann-fold domains"/>
    <property type="match status" value="2"/>
</dbReference>
<feature type="compositionally biased region" description="Pro residues" evidence="5">
    <location>
        <begin position="1820"/>
        <end position="1834"/>
    </location>
</feature>
<dbReference type="PANTHER" id="PTHR43775">
    <property type="entry name" value="FATTY ACID SYNTHASE"/>
    <property type="match status" value="1"/>
</dbReference>
<dbReference type="Pfam" id="PF00109">
    <property type="entry name" value="ketoacyl-synt"/>
    <property type="match status" value="1"/>
</dbReference>
<evidence type="ECO:0000256" key="4">
    <source>
        <dbReference type="ARBA" id="ARBA00023315"/>
    </source>
</evidence>
<dbReference type="Pfam" id="PF03060">
    <property type="entry name" value="NMO"/>
    <property type="match status" value="1"/>
</dbReference>
<dbReference type="InterPro" id="IPR057326">
    <property type="entry name" value="KR_dom"/>
</dbReference>
<gene>
    <name evidence="8" type="ORF">F8566_24235</name>
</gene>
<dbReference type="InterPro" id="IPR016035">
    <property type="entry name" value="Acyl_Trfase/lysoPLipase"/>
</dbReference>
<evidence type="ECO:0000259" key="7">
    <source>
        <dbReference type="PROSITE" id="PS52004"/>
    </source>
</evidence>
<dbReference type="SUPFAM" id="SSF55048">
    <property type="entry name" value="Probable ACP-binding domain of malonyl-CoA ACP transacylase"/>
    <property type="match status" value="1"/>
</dbReference>
<dbReference type="PROSITE" id="PS50075">
    <property type="entry name" value="CARRIER"/>
    <property type="match status" value="1"/>
</dbReference>
<feature type="region of interest" description="Disordered" evidence="5">
    <location>
        <begin position="1820"/>
        <end position="1849"/>
    </location>
</feature>
<evidence type="ECO:0000313" key="9">
    <source>
        <dbReference type="Proteomes" id="UP000468735"/>
    </source>
</evidence>
<keyword evidence="9" id="KW-1185">Reference proteome</keyword>
<dbReference type="InterPro" id="IPR013968">
    <property type="entry name" value="PKS_KR"/>
</dbReference>
<dbReference type="InterPro" id="IPR001227">
    <property type="entry name" value="Ac_transferase_dom_sf"/>
</dbReference>
<dbReference type="InterPro" id="IPR009081">
    <property type="entry name" value="PP-bd_ACP"/>
</dbReference>
<dbReference type="Pfam" id="PF00698">
    <property type="entry name" value="Acyl_transf_1"/>
    <property type="match status" value="1"/>
</dbReference>
<dbReference type="GO" id="GO:0004312">
    <property type="term" value="F:fatty acid synthase activity"/>
    <property type="evidence" value="ECO:0007669"/>
    <property type="project" value="TreeGrafter"/>
</dbReference>
<dbReference type="InterPro" id="IPR014030">
    <property type="entry name" value="Ketoacyl_synth_N"/>
</dbReference>
<dbReference type="Pfam" id="PF02801">
    <property type="entry name" value="Ketoacyl-synt_C"/>
    <property type="match status" value="1"/>
</dbReference>
<dbReference type="Proteomes" id="UP000468735">
    <property type="component" value="Unassembled WGS sequence"/>
</dbReference>
<dbReference type="Pfam" id="PF08659">
    <property type="entry name" value="KR"/>
    <property type="match status" value="1"/>
</dbReference>
<dbReference type="InterPro" id="IPR036291">
    <property type="entry name" value="NAD(P)-bd_dom_sf"/>
</dbReference>
<dbReference type="InterPro" id="IPR016039">
    <property type="entry name" value="Thiolase-like"/>
</dbReference>
<dbReference type="SUPFAM" id="SSF53901">
    <property type="entry name" value="Thiolase-like"/>
    <property type="match status" value="1"/>
</dbReference>
<dbReference type="InterPro" id="IPR014043">
    <property type="entry name" value="Acyl_transferase_dom"/>
</dbReference>
<keyword evidence="3" id="KW-0808">Transferase</keyword>
<dbReference type="OrthoDB" id="9778690at2"/>
<dbReference type="CDD" id="cd00833">
    <property type="entry name" value="PKS"/>
    <property type="match status" value="1"/>
</dbReference>
<dbReference type="SMART" id="SM00825">
    <property type="entry name" value="PKS_KS"/>
    <property type="match status" value="1"/>
</dbReference>
<keyword evidence="4" id="KW-0012">Acyltransferase</keyword>
<evidence type="ECO:0000256" key="3">
    <source>
        <dbReference type="ARBA" id="ARBA00022679"/>
    </source>
</evidence>
<evidence type="ECO:0000313" key="8">
    <source>
        <dbReference type="EMBL" id="KAB2346557.1"/>
    </source>
</evidence>
<reference evidence="8 9" key="1">
    <citation type="submission" date="2019-09" db="EMBL/GenBank/DDBJ databases">
        <title>Actinomadura physcomitrii sp. nov., a novel actinomycete isolated from moss [Physcomitrium sphaericum (Ludw) Fuernr].</title>
        <authorList>
            <person name="Zhuang X."/>
            <person name="Liu C."/>
        </authorList>
    </citation>
    <scope>NUCLEOTIDE SEQUENCE [LARGE SCALE GENOMIC DNA]</scope>
    <source>
        <strain evidence="8 9">HMC1</strain>
    </source>
</reference>
<dbReference type="PANTHER" id="PTHR43775:SF51">
    <property type="entry name" value="INACTIVE PHENOLPHTHIOCEROL SYNTHESIS POLYKETIDE SYNTHASE TYPE I PKS1-RELATED"/>
    <property type="match status" value="1"/>
</dbReference>
<keyword evidence="2" id="KW-0597">Phosphoprotein</keyword>
<evidence type="ECO:0000256" key="2">
    <source>
        <dbReference type="ARBA" id="ARBA00022553"/>
    </source>
</evidence>
<dbReference type="GO" id="GO:0006633">
    <property type="term" value="P:fatty acid biosynthetic process"/>
    <property type="evidence" value="ECO:0007669"/>
    <property type="project" value="TreeGrafter"/>
</dbReference>
<dbReference type="SMART" id="SM00822">
    <property type="entry name" value="PKS_KR"/>
    <property type="match status" value="1"/>
</dbReference>
<dbReference type="InterPro" id="IPR020841">
    <property type="entry name" value="PKS_Beta-ketoAc_synthase_dom"/>
</dbReference>
<dbReference type="Gene3D" id="1.10.1200.10">
    <property type="entry name" value="ACP-like"/>
    <property type="match status" value="1"/>
</dbReference>
<accession>A0A6H9YNZ4</accession>
<dbReference type="Pfam" id="PF00550">
    <property type="entry name" value="PP-binding"/>
    <property type="match status" value="1"/>
</dbReference>
<dbReference type="CDD" id="cd08953">
    <property type="entry name" value="KR_2_SDR_x"/>
    <property type="match status" value="1"/>
</dbReference>
<dbReference type="InterPro" id="IPR016036">
    <property type="entry name" value="Malonyl_transacylase_ACP-bd"/>
</dbReference>
<evidence type="ECO:0000256" key="5">
    <source>
        <dbReference type="SAM" id="MobiDB-lite"/>
    </source>
</evidence>
<dbReference type="RefSeq" id="WP_151563636.1">
    <property type="nucleotide sequence ID" value="NZ_WBMT01000011.1"/>
</dbReference>
<dbReference type="EMBL" id="WBMT01000011">
    <property type="protein sequence ID" value="KAB2346557.1"/>
    <property type="molecule type" value="Genomic_DNA"/>
</dbReference>
<dbReference type="InterPro" id="IPR036736">
    <property type="entry name" value="ACP-like_sf"/>
</dbReference>
<proteinExistence type="predicted"/>
<dbReference type="InterPro" id="IPR050091">
    <property type="entry name" value="PKS_NRPS_Biosynth_Enz"/>
</dbReference>
<dbReference type="PROSITE" id="PS52004">
    <property type="entry name" value="KS3_2"/>
    <property type="match status" value="1"/>
</dbReference>
<dbReference type="SUPFAM" id="SSF51412">
    <property type="entry name" value="Inosine monophosphate dehydrogenase (IMPDH)"/>
    <property type="match status" value="2"/>
</dbReference>
<evidence type="ECO:0000256" key="1">
    <source>
        <dbReference type="ARBA" id="ARBA00022450"/>
    </source>
</evidence>
<dbReference type="SUPFAM" id="SSF47336">
    <property type="entry name" value="ACP-like"/>
    <property type="match status" value="1"/>
</dbReference>